<dbReference type="OrthoDB" id="5526825at2"/>
<proteinExistence type="predicted"/>
<dbReference type="InterPro" id="IPR011043">
    <property type="entry name" value="Gal_Oxase/kelch_b-propeller"/>
</dbReference>
<comment type="caution">
    <text evidence="1">The sequence shown here is derived from an EMBL/GenBank/DDBJ whole genome shotgun (WGS) entry which is preliminary data.</text>
</comment>
<protein>
    <submittedName>
        <fullName evidence="1">Uncharacterized protein</fullName>
    </submittedName>
</protein>
<dbReference type="RefSeq" id="WP_119475739.1">
    <property type="nucleotide sequence ID" value="NZ_QXML01000001.1"/>
</dbReference>
<dbReference type="InterPro" id="IPR015915">
    <property type="entry name" value="Kelch-typ_b-propeller"/>
</dbReference>
<reference evidence="1 2" key="1">
    <citation type="submission" date="2018-09" db="EMBL/GenBank/DDBJ databases">
        <authorList>
            <person name="Wang X."/>
            <person name="Du Z."/>
        </authorList>
    </citation>
    <scope>NUCLEOTIDE SEQUENCE [LARGE SCALE GENOMIC DNA]</scope>
    <source>
        <strain evidence="1 2">N3</strain>
    </source>
</reference>
<organism evidence="1 2">
    <name type="scientific">Algoriphagus lacus</name>
    <dbReference type="NCBI Taxonomy" id="2056311"/>
    <lineage>
        <taxon>Bacteria</taxon>
        <taxon>Pseudomonadati</taxon>
        <taxon>Bacteroidota</taxon>
        <taxon>Cytophagia</taxon>
        <taxon>Cytophagales</taxon>
        <taxon>Cyclobacteriaceae</taxon>
        <taxon>Algoriphagus</taxon>
    </lineage>
</organism>
<gene>
    <name evidence="1" type="ORF">D0X99_00755</name>
</gene>
<evidence type="ECO:0000313" key="2">
    <source>
        <dbReference type="Proteomes" id="UP000283522"/>
    </source>
</evidence>
<dbReference type="AlphaFoldDB" id="A0A418PVQ3"/>
<dbReference type="EMBL" id="QXML01000001">
    <property type="protein sequence ID" value="RIW18260.1"/>
    <property type="molecule type" value="Genomic_DNA"/>
</dbReference>
<name>A0A418PVQ3_9BACT</name>
<accession>A0A418PVQ3</accession>
<dbReference type="SUPFAM" id="SSF50965">
    <property type="entry name" value="Galactose oxidase, central domain"/>
    <property type="match status" value="1"/>
</dbReference>
<dbReference type="Proteomes" id="UP000283522">
    <property type="component" value="Unassembled WGS sequence"/>
</dbReference>
<evidence type="ECO:0000313" key="1">
    <source>
        <dbReference type="EMBL" id="RIW18260.1"/>
    </source>
</evidence>
<sequence length="499" mass="54352">MKKGPMITFSQLVTVFLIGMGMWGCTTTTNQTEVSEKATPKWHQEIARISELAKADSSVSDFVQMTLVPDTLGFYLPAIQSPVAAHSNGVWVLFGGRKAGLHSMNNNPPAFNTLQANDSIWVVDLANQRSMGVPVPPSYFKYLAASSQQYFQDGDLLYVNGGFTFSDSSSTLVSNWTSDAFFEINVPSLIQYVTIGGTSPDLDQVFTKFLRDPYLQVTGGEMIESNGNFYIVGGHNYQGAYQPGKTGKYTNAIRKFELSMVGNAWAVTDTLTLSDPENLHRRDFNLAEVILPDEDSIGVVIMGGVFTPDDMAYQSPVYINGLASGNPSIEVDTVTQQNVNLYSSAKINSVMAAGEYRVNRIALLGGITYKAYNKDSGGLVIPPITEVLPFSNLMSSYYTNGEDETVELVQLPPNELLPGYLGTNAVFFPVSDYLYGSSSNVIDLNKVFPDSVTGPVLVGYMYGGILSPAAITFSPRGPRSTTTNPVLYEVYMSIPNVNQ</sequence>
<keyword evidence="2" id="KW-1185">Reference proteome</keyword>
<dbReference type="Gene3D" id="2.120.10.80">
    <property type="entry name" value="Kelch-type beta propeller"/>
    <property type="match status" value="1"/>
</dbReference>